<keyword evidence="1" id="KW-0472">Membrane</keyword>
<dbReference type="Pfam" id="PF22827">
    <property type="entry name" value="GldL_N"/>
    <property type="match status" value="1"/>
</dbReference>
<evidence type="ECO:0000313" key="3">
    <source>
        <dbReference type="EMBL" id="MEF3834149.1"/>
    </source>
</evidence>
<protein>
    <recommendedName>
        <fullName evidence="2">Gliding motility protein GldL-like N-terminal domain-containing protein</fullName>
    </recommendedName>
</protein>
<comment type="caution">
    <text evidence="3">The sequence shown here is derived from an EMBL/GenBank/DDBJ whole genome shotgun (WGS) entry which is preliminary data.</text>
</comment>
<feature type="transmembrane region" description="Helical" evidence="1">
    <location>
        <begin position="66"/>
        <end position="85"/>
    </location>
</feature>
<feature type="domain" description="Gliding motility protein GldL-like N-terminal" evidence="2">
    <location>
        <begin position="73"/>
        <end position="112"/>
    </location>
</feature>
<keyword evidence="4" id="KW-1185">Reference proteome</keyword>
<dbReference type="Proteomes" id="UP001337305">
    <property type="component" value="Unassembled WGS sequence"/>
</dbReference>
<dbReference type="EMBL" id="JAODOP010000004">
    <property type="protein sequence ID" value="MEF3834149.1"/>
    <property type="molecule type" value="Genomic_DNA"/>
</dbReference>
<evidence type="ECO:0000256" key="1">
    <source>
        <dbReference type="SAM" id="Phobius"/>
    </source>
</evidence>
<evidence type="ECO:0000313" key="4">
    <source>
        <dbReference type="Proteomes" id="UP001337305"/>
    </source>
</evidence>
<sequence>MKTKNYNYVSVIIIGLVIALIGFVVSKLTYSPDAEFWTQIGLAISEFSGFLMLIRNGTFIRTKYFRIFKVVFAIIIIGALAKILYWQYNNIIMIIGFALAVLTYFFSFLNKPIRKRLDYLKLVWVIVAYTGTILKILHITSFDYQILSSAIMWLAIIDYMKKEREKRKLFD</sequence>
<name>A0ABU7XUM3_9FLAO</name>
<keyword evidence="1" id="KW-1133">Transmembrane helix</keyword>
<feature type="transmembrane region" description="Helical" evidence="1">
    <location>
        <begin position="36"/>
        <end position="54"/>
    </location>
</feature>
<accession>A0ABU7XUM3</accession>
<dbReference type="RefSeq" id="WP_303306483.1">
    <property type="nucleotide sequence ID" value="NZ_JAODOP010000004.1"/>
</dbReference>
<reference evidence="3 4" key="1">
    <citation type="submission" date="2022-09" db="EMBL/GenBank/DDBJ databases">
        <title>Genome sequencing of Flavivirga sp. MEBiC05379.</title>
        <authorList>
            <person name="Oh H.-M."/>
            <person name="Kwon K.K."/>
            <person name="Park M.J."/>
            <person name="Yang S.-H."/>
        </authorList>
    </citation>
    <scope>NUCLEOTIDE SEQUENCE [LARGE SCALE GENOMIC DNA]</scope>
    <source>
        <strain evidence="3 4">MEBiC05379</strain>
    </source>
</reference>
<organism evidence="3 4">
    <name type="scientific">Flavivirga spongiicola</name>
    <dbReference type="NCBI Taxonomy" id="421621"/>
    <lineage>
        <taxon>Bacteria</taxon>
        <taxon>Pseudomonadati</taxon>
        <taxon>Bacteroidota</taxon>
        <taxon>Flavobacteriia</taxon>
        <taxon>Flavobacteriales</taxon>
        <taxon>Flavobacteriaceae</taxon>
        <taxon>Flavivirga</taxon>
    </lineage>
</organism>
<feature type="transmembrane region" description="Helical" evidence="1">
    <location>
        <begin position="91"/>
        <end position="110"/>
    </location>
</feature>
<keyword evidence="1" id="KW-0812">Transmembrane</keyword>
<feature type="transmembrane region" description="Helical" evidence="1">
    <location>
        <begin position="7"/>
        <end position="30"/>
    </location>
</feature>
<feature type="transmembrane region" description="Helical" evidence="1">
    <location>
        <begin position="122"/>
        <end position="138"/>
    </location>
</feature>
<evidence type="ECO:0000259" key="2">
    <source>
        <dbReference type="Pfam" id="PF22827"/>
    </source>
</evidence>
<proteinExistence type="predicted"/>
<gene>
    <name evidence="3" type="ORF">N1F79_13505</name>
</gene>
<dbReference type="InterPro" id="IPR055087">
    <property type="entry name" value="GldL-like_N"/>
</dbReference>